<dbReference type="RefSeq" id="WP_210886803.1">
    <property type="nucleotide sequence ID" value="NZ_CAKJVE010000001.1"/>
</dbReference>
<name>A0AA86JLY8_9CLOT</name>
<gene>
    <name evidence="1" type="ORF">CNEO_10242</name>
</gene>
<sequence length="300" mass="35621">MVEKKSERIIFIILLIMIIFVFFFTIINITNRKKEENKYDLSRLTLEYNKNNQLNLKQTLDKVVEKNRKEAQVQEKIVIDVTDDKVLEQLFIDIDTLVNNHEYSKLLEYYNKQYIDEFQITEEQLQDKFKFDYSISSTLNIKRDKCTEDRVIVTARMLDDHGRERIYDFTVFNDGSIADLPLYKEVELNKVTERDDVTYTLKKKYITRLGSIFLLNVDNKSECLVDIQDIKGTQGSSFKYDHELINGNIYSYQITPERSKDLIIKIFNQEKPDDIIITNKKYDGTIENFSILAKKEEVYN</sequence>
<protein>
    <submittedName>
        <fullName evidence="1">Uncharacterized protein</fullName>
    </submittedName>
</protein>
<dbReference type="EMBL" id="CAKJVE010000001">
    <property type="protein sequence ID" value="CAG9701717.1"/>
    <property type="molecule type" value="Genomic_DNA"/>
</dbReference>
<proteinExistence type="predicted"/>
<dbReference type="Proteomes" id="UP000789738">
    <property type="component" value="Unassembled WGS sequence"/>
</dbReference>
<evidence type="ECO:0000313" key="2">
    <source>
        <dbReference type="Proteomes" id="UP000789738"/>
    </source>
</evidence>
<accession>A0AA86JLY8</accession>
<reference evidence="1" key="1">
    <citation type="submission" date="2021-10" db="EMBL/GenBank/DDBJ databases">
        <authorList>
            <person name="Mesa V."/>
        </authorList>
    </citation>
    <scope>NUCLEOTIDE SEQUENCE</scope>
    <source>
        <strain evidence="1">CC3_PB</strain>
    </source>
</reference>
<dbReference type="AlphaFoldDB" id="A0AA86JLY8"/>
<evidence type="ECO:0000313" key="1">
    <source>
        <dbReference type="EMBL" id="CAG9701717.1"/>
    </source>
</evidence>
<organism evidence="1 2">
    <name type="scientific">Clostridium neonatale</name>
    <dbReference type="NCBI Taxonomy" id="137838"/>
    <lineage>
        <taxon>Bacteria</taxon>
        <taxon>Bacillati</taxon>
        <taxon>Bacillota</taxon>
        <taxon>Clostridia</taxon>
        <taxon>Eubacteriales</taxon>
        <taxon>Clostridiaceae</taxon>
        <taxon>Clostridium</taxon>
    </lineage>
</organism>
<comment type="caution">
    <text evidence="1">The sequence shown here is derived from an EMBL/GenBank/DDBJ whole genome shotgun (WGS) entry which is preliminary data.</text>
</comment>